<protein>
    <recommendedName>
        <fullName evidence="2">Pseudouridine synthase II N-terminal domain-containing protein</fullName>
    </recommendedName>
</protein>
<dbReference type="PANTHER" id="PTHR13195">
    <property type="entry name" value="PSEUDOURIDINE SYNTHASE-RELATED"/>
    <property type="match status" value="1"/>
</dbReference>
<feature type="domain" description="Pseudouridine synthase II N-terminal" evidence="2">
    <location>
        <begin position="96"/>
        <end position="223"/>
    </location>
</feature>
<dbReference type="InterPro" id="IPR020103">
    <property type="entry name" value="PsdUridine_synth_cat_dom_sf"/>
</dbReference>
<dbReference type="GeneID" id="119720575"/>
<dbReference type="GO" id="GO:0006396">
    <property type="term" value="P:RNA processing"/>
    <property type="evidence" value="ECO:0007669"/>
    <property type="project" value="InterPro"/>
</dbReference>
<comment type="similarity">
    <text evidence="1">Belongs to the pseudouridine synthase TruB family.</text>
</comment>
<name>A0A913Z5D8_PATMI</name>
<proteinExistence type="inferred from homology"/>
<dbReference type="OrthoDB" id="9995526at2759"/>
<keyword evidence="4" id="KW-1185">Reference proteome</keyword>
<dbReference type="Pfam" id="PF01509">
    <property type="entry name" value="TruB_N"/>
    <property type="match status" value="1"/>
</dbReference>
<organism evidence="3 4">
    <name type="scientific">Patiria miniata</name>
    <name type="common">Bat star</name>
    <name type="synonym">Asterina miniata</name>
    <dbReference type="NCBI Taxonomy" id="46514"/>
    <lineage>
        <taxon>Eukaryota</taxon>
        <taxon>Metazoa</taxon>
        <taxon>Echinodermata</taxon>
        <taxon>Eleutherozoa</taxon>
        <taxon>Asterozoa</taxon>
        <taxon>Asteroidea</taxon>
        <taxon>Valvatacea</taxon>
        <taxon>Valvatida</taxon>
        <taxon>Asterinidae</taxon>
        <taxon>Patiria</taxon>
    </lineage>
</organism>
<dbReference type="GO" id="GO:0003723">
    <property type="term" value="F:RNA binding"/>
    <property type="evidence" value="ECO:0007669"/>
    <property type="project" value="InterPro"/>
</dbReference>
<dbReference type="RefSeq" id="XP_038046221.1">
    <property type="nucleotide sequence ID" value="XM_038190293.1"/>
</dbReference>
<dbReference type="InterPro" id="IPR002501">
    <property type="entry name" value="PsdUridine_synth_N"/>
</dbReference>
<evidence type="ECO:0000313" key="3">
    <source>
        <dbReference type="EnsemblMetazoa" id="XP_038046221.1"/>
    </source>
</evidence>
<dbReference type="AlphaFoldDB" id="A0A913Z5D8"/>
<evidence type="ECO:0000313" key="4">
    <source>
        <dbReference type="Proteomes" id="UP000887568"/>
    </source>
</evidence>
<dbReference type="Gene3D" id="3.30.2350.10">
    <property type="entry name" value="Pseudouridine synthase"/>
    <property type="match status" value="1"/>
</dbReference>
<dbReference type="CTD" id="26995"/>
<dbReference type="GO" id="GO:0009982">
    <property type="term" value="F:pseudouridine synthase activity"/>
    <property type="evidence" value="ECO:0007669"/>
    <property type="project" value="InterPro"/>
</dbReference>
<dbReference type="InterPro" id="IPR039048">
    <property type="entry name" value="Trub2"/>
</dbReference>
<evidence type="ECO:0000259" key="2">
    <source>
        <dbReference type="Pfam" id="PF01509"/>
    </source>
</evidence>
<dbReference type="GO" id="GO:0001522">
    <property type="term" value="P:pseudouridine synthesis"/>
    <property type="evidence" value="ECO:0007669"/>
    <property type="project" value="InterPro"/>
</dbReference>
<dbReference type="PANTHER" id="PTHR13195:SF0">
    <property type="entry name" value="PSEUDOURIDYLATE SYNTHASE TRUB2, MITOCHONDRIAL"/>
    <property type="match status" value="1"/>
</dbReference>
<dbReference type="Proteomes" id="UP000887568">
    <property type="component" value="Unplaced"/>
</dbReference>
<sequence length="248" mass="27892">MSKQARKVWRDLNGLFAVYKPSSLQPKDVKQMVQSVLIEDLNKLELRPQKSLAKVVQDIVRIDENPSALTEVRVPSYTEHVLVRGPLYSDIKVAVVSGGLDAKMSGVMVLAVKLGTKDIDTYHTTLMSKTYTIKGQFGFATDNHDADGKIWQKSTFDHVTQEKFERVISNMQRSHQKVMLSNSGVDIQSQEAYELATRGLLRPFGVNIPPLILDMRCTQFKPPDFELVPLPTQETDIAACCTTQQLNR</sequence>
<evidence type="ECO:0000256" key="1">
    <source>
        <dbReference type="ARBA" id="ARBA00008999"/>
    </source>
</evidence>
<accession>A0A913Z5D8</accession>
<dbReference type="SUPFAM" id="SSF55120">
    <property type="entry name" value="Pseudouridine synthase"/>
    <property type="match status" value="1"/>
</dbReference>
<dbReference type="EnsemblMetazoa" id="XM_038190293.1">
    <property type="protein sequence ID" value="XP_038046221.1"/>
    <property type="gene ID" value="LOC119720575"/>
</dbReference>
<reference evidence="3" key="1">
    <citation type="submission" date="2022-11" db="UniProtKB">
        <authorList>
            <consortium name="EnsemblMetazoa"/>
        </authorList>
    </citation>
    <scope>IDENTIFICATION</scope>
</reference>